<keyword evidence="8 11" id="KW-1133">Transmembrane helix</keyword>
<dbReference type="Pfam" id="PF02518">
    <property type="entry name" value="HATPase_c"/>
    <property type="match status" value="1"/>
</dbReference>
<dbReference type="InterPro" id="IPR036890">
    <property type="entry name" value="HATPase_C_sf"/>
</dbReference>
<dbReference type="InterPro" id="IPR050428">
    <property type="entry name" value="TCS_sensor_his_kinase"/>
</dbReference>
<evidence type="ECO:0000256" key="3">
    <source>
        <dbReference type="ARBA" id="ARBA00012438"/>
    </source>
</evidence>
<dbReference type="AlphaFoldDB" id="A0A8J3YUV4"/>
<dbReference type="Gene3D" id="3.30.565.10">
    <property type="entry name" value="Histidine kinase-like ATPase, C-terminal domain"/>
    <property type="match status" value="1"/>
</dbReference>
<evidence type="ECO:0000256" key="7">
    <source>
        <dbReference type="ARBA" id="ARBA00022777"/>
    </source>
</evidence>
<keyword evidence="6 11" id="KW-0812">Transmembrane</keyword>
<dbReference type="SMART" id="SM00387">
    <property type="entry name" value="HATPase_c"/>
    <property type="match status" value="1"/>
</dbReference>
<evidence type="ECO:0000256" key="1">
    <source>
        <dbReference type="ARBA" id="ARBA00000085"/>
    </source>
</evidence>
<evidence type="ECO:0000256" key="11">
    <source>
        <dbReference type="SAM" id="Phobius"/>
    </source>
</evidence>
<keyword evidence="7 14" id="KW-0418">Kinase</keyword>
<dbReference type="GO" id="GO:0005886">
    <property type="term" value="C:plasma membrane"/>
    <property type="evidence" value="ECO:0007669"/>
    <property type="project" value="UniProtKB-SubCell"/>
</dbReference>
<dbReference type="InterPro" id="IPR036097">
    <property type="entry name" value="HisK_dim/P_sf"/>
</dbReference>
<dbReference type="SMART" id="SM00304">
    <property type="entry name" value="HAMP"/>
    <property type="match status" value="1"/>
</dbReference>
<dbReference type="CDD" id="cd00075">
    <property type="entry name" value="HATPase"/>
    <property type="match status" value="1"/>
</dbReference>
<dbReference type="RefSeq" id="WP_203905505.1">
    <property type="nucleotide sequence ID" value="NZ_BOPF01000064.1"/>
</dbReference>
<sequence length="479" mass="49961">MSRLSLRVRVLVIALALSAVGVLTVQAVVVGVLRAHLVDRVDAQLTLIGGLFARLPVTSPSGVLPRELTVQLDLVREVYIARLSPAGDLVAEMGTPGAGAGPRLSRLDAAAVAARGTRPFDADGWRVVTGAAAEGGSVVVAVPLSEVDSTVRRMWTVGILTTLAVLAALALLGFFLVNAGLRPLRRIEETAAAIAGGDLSHRVPVLAGPRTEVGRLSVALNGMLGQLEGAFAARTAAEARMRVFLGDVSHELRTPLFGIKGFTELYRMGGLPERADVDRTMAHIEREATRLASLAEDLLLLARLDQQPDAIAPTPMDLRTLAADALGDLRALDPTRPVELTGPAGGAPGRAPVLGDEARLRQVITNLVGNAVTHTPAGTPVRIGVGTAHGHAVLELADRGPGLAPEQAARVFDRFYRADRSRHREDGAGAGLGLSIVRSLVEAHGGTVTLETGPGEGATFRVLLPILREAPGESVVAPA</sequence>
<dbReference type="InterPro" id="IPR004358">
    <property type="entry name" value="Sig_transdc_His_kin-like_C"/>
</dbReference>
<dbReference type="CDD" id="cd00082">
    <property type="entry name" value="HisKA"/>
    <property type="match status" value="1"/>
</dbReference>
<evidence type="ECO:0000313" key="14">
    <source>
        <dbReference type="EMBL" id="GIJ52109.1"/>
    </source>
</evidence>
<evidence type="ECO:0000259" key="13">
    <source>
        <dbReference type="PROSITE" id="PS50885"/>
    </source>
</evidence>
<evidence type="ECO:0000256" key="6">
    <source>
        <dbReference type="ARBA" id="ARBA00022692"/>
    </source>
</evidence>
<dbReference type="GO" id="GO:0000155">
    <property type="term" value="F:phosphorelay sensor kinase activity"/>
    <property type="evidence" value="ECO:0007669"/>
    <property type="project" value="InterPro"/>
</dbReference>
<keyword evidence="10 11" id="KW-0472">Membrane</keyword>
<dbReference type="Pfam" id="PF00512">
    <property type="entry name" value="HisKA"/>
    <property type="match status" value="1"/>
</dbReference>
<evidence type="ECO:0000259" key="12">
    <source>
        <dbReference type="PROSITE" id="PS50109"/>
    </source>
</evidence>
<dbReference type="Gene3D" id="1.10.287.130">
    <property type="match status" value="1"/>
</dbReference>
<proteinExistence type="predicted"/>
<dbReference type="EC" id="2.7.13.3" evidence="3"/>
<dbReference type="PANTHER" id="PTHR45436">
    <property type="entry name" value="SENSOR HISTIDINE KINASE YKOH"/>
    <property type="match status" value="1"/>
</dbReference>
<name>A0A8J3YUV4_9ACTN</name>
<keyword evidence="9" id="KW-0902">Two-component regulatory system</keyword>
<dbReference type="PRINTS" id="PR00344">
    <property type="entry name" value="BCTRLSENSOR"/>
</dbReference>
<evidence type="ECO:0000256" key="2">
    <source>
        <dbReference type="ARBA" id="ARBA00004236"/>
    </source>
</evidence>
<dbReference type="Pfam" id="PF00672">
    <property type="entry name" value="HAMP"/>
    <property type="match status" value="1"/>
</dbReference>
<comment type="subcellular location">
    <subcellularLocation>
        <location evidence="2">Cell membrane</location>
    </subcellularLocation>
</comment>
<evidence type="ECO:0000313" key="15">
    <source>
        <dbReference type="Proteomes" id="UP000619260"/>
    </source>
</evidence>
<keyword evidence="5" id="KW-0808">Transferase</keyword>
<dbReference type="EMBL" id="BOPF01000064">
    <property type="protein sequence ID" value="GIJ52109.1"/>
    <property type="molecule type" value="Genomic_DNA"/>
</dbReference>
<dbReference type="InterPro" id="IPR003594">
    <property type="entry name" value="HATPase_dom"/>
</dbReference>
<evidence type="ECO:0000256" key="10">
    <source>
        <dbReference type="ARBA" id="ARBA00023136"/>
    </source>
</evidence>
<dbReference type="PANTHER" id="PTHR45436:SF5">
    <property type="entry name" value="SENSOR HISTIDINE KINASE TRCS"/>
    <property type="match status" value="1"/>
</dbReference>
<reference evidence="14" key="1">
    <citation type="submission" date="2021-01" db="EMBL/GenBank/DDBJ databases">
        <title>Whole genome shotgun sequence of Virgisporangium aliadipatigenens NBRC 105644.</title>
        <authorList>
            <person name="Komaki H."/>
            <person name="Tamura T."/>
        </authorList>
    </citation>
    <scope>NUCLEOTIDE SEQUENCE</scope>
    <source>
        <strain evidence="14">NBRC 105644</strain>
    </source>
</reference>
<dbReference type="InterPro" id="IPR003661">
    <property type="entry name" value="HisK_dim/P_dom"/>
</dbReference>
<gene>
    <name evidence="14" type="ORF">Val02_89950</name>
</gene>
<evidence type="ECO:0000256" key="8">
    <source>
        <dbReference type="ARBA" id="ARBA00022989"/>
    </source>
</evidence>
<comment type="caution">
    <text evidence="14">The sequence shown here is derived from an EMBL/GenBank/DDBJ whole genome shotgun (WGS) entry which is preliminary data.</text>
</comment>
<evidence type="ECO:0000256" key="4">
    <source>
        <dbReference type="ARBA" id="ARBA00022553"/>
    </source>
</evidence>
<evidence type="ECO:0000256" key="5">
    <source>
        <dbReference type="ARBA" id="ARBA00022679"/>
    </source>
</evidence>
<comment type="catalytic activity">
    <reaction evidence="1">
        <text>ATP + protein L-histidine = ADP + protein N-phospho-L-histidine.</text>
        <dbReference type="EC" id="2.7.13.3"/>
    </reaction>
</comment>
<feature type="transmembrane region" description="Helical" evidence="11">
    <location>
        <begin position="154"/>
        <end position="177"/>
    </location>
</feature>
<protein>
    <recommendedName>
        <fullName evidence="3">histidine kinase</fullName>
        <ecNumber evidence="3">2.7.13.3</ecNumber>
    </recommendedName>
</protein>
<dbReference type="InterPro" id="IPR005467">
    <property type="entry name" value="His_kinase_dom"/>
</dbReference>
<dbReference type="SMART" id="SM00388">
    <property type="entry name" value="HisKA"/>
    <property type="match status" value="1"/>
</dbReference>
<feature type="domain" description="HAMP" evidence="13">
    <location>
        <begin position="178"/>
        <end position="232"/>
    </location>
</feature>
<dbReference type="InterPro" id="IPR003660">
    <property type="entry name" value="HAMP_dom"/>
</dbReference>
<evidence type="ECO:0000256" key="9">
    <source>
        <dbReference type="ARBA" id="ARBA00023012"/>
    </source>
</evidence>
<dbReference type="Proteomes" id="UP000619260">
    <property type="component" value="Unassembled WGS sequence"/>
</dbReference>
<dbReference type="SUPFAM" id="SSF158472">
    <property type="entry name" value="HAMP domain-like"/>
    <property type="match status" value="1"/>
</dbReference>
<dbReference type="SUPFAM" id="SSF55874">
    <property type="entry name" value="ATPase domain of HSP90 chaperone/DNA topoisomerase II/histidine kinase"/>
    <property type="match status" value="1"/>
</dbReference>
<dbReference type="CDD" id="cd06225">
    <property type="entry name" value="HAMP"/>
    <property type="match status" value="1"/>
</dbReference>
<dbReference type="PROSITE" id="PS50109">
    <property type="entry name" value="HIS_KIN"/>
    <property type="match status" value="1"/>
</dbReference>
<dbReference type="FunFam" id="3.30.565.10:FF:000006">
    <property type="entry name" value="Sensor histidine kinase WalK"/>
    <property type="match status" value="1"/>
</dbReference>
<dbReference type="PROSITE" id="PS50885">
    <property type="entry name" value="HAMP"/>
    <property type="match status" value="1"/>
</dbReference>
<organism evidence="14 15">
    <name type="scientific">Virgisporangium aliadipatigenens</name>
    <dbReference type="NCBI Taxonomy" id="741659"/>
    <lineage>
        <taxon>Bacteria</taxon>
        <taxon>Bacillati</taxon>
        <taxon>Actinomycetota</taxon>
        <taxon>Actinomycetes</taxon>
        <taxon>Micromonosporales</taxon>
        <taxon>Micromonosporaceae</taxon>
        <taxon>Virgisporangium</taxon>
    </lineage>
</organism>
<keyword evidence="4" id="KW-0597">Phosphoprotein</keyword>
<dbReference type="Gene3D" id="6.10.340.10">
    <property type="match status" value="1"/>
</dbReference>
<keyword evidence="15" id="KW-1185">Reference proteome</keyword>
<accession>A0A8J3YUV4</accession>
<dbReference type="SUPFAM" id="SSF47384">
    <property type="entry name" value="Homodimeric domain of signal transducing histidine kinase"/>
    <property type="match status" value="1"/>
</dbReference>
<feature type="domain" description="Histidine kinase" evidence="12">
    <location>
        <begin position="247"/>
        <end position="468"/>
    </location>
</feature>